<dbReference type="Pfam" id="PF00271">
    <property type="entry name" value="Helicase_C"/>
    <property type="match status" value="1"/>
</dbReference>
<evidence type="ECO:0000256" key="3">
    <source>
        <dbReference type="ARBA" id="ARBA00022618"/>
    </source>
</evidence>
<protein>
    <recommendedName>
        <fullName evidence="2">DNA repair and recombination protein RAD54-like</fullName>
    </recommendedName>
    <alternativeName>
        <fullName evidence="9">Protein okra</fullName>
    </alternativeName>
</protein>
<reference evidence="13" key="2">
    <citation type="submission" date="2014-07" db="EMBL/GenBank/DDBJ databases">
        <authorList>
            <person name="Hull J."/>
        </authorList>
    </citation>
    <scope>NUCLEOTIDE SEQUENCE</scope>
</reference>
<dbReference type="Gene3D" id="3.40.50.10810">
    <property type="entry name" value="Tandem AAA-ATPase domain"/>
    <property type="match status" value="1"/>
</dbReference>
<comment type="subunit">
    <text evidence="1">Interacts (via N-terminus) with spn-A/Rad51.</text>
</comment>
<dbReference type="Gene3D" id="3.40.50.300">
    <property type="entry name" value="P-loop containing nucleotide triphosphate hydrolases"/>
    <property type="match status" value="1"/>
</dbReference>
<dbReference type="GO" id="GO:0051301">
    <property type="term" value="P:cell division"/>
    <property type="evidence" value="ECO:0007669"/>
    <property type="project" value="UniProtKB-KW"/>
</dbReference>
<evidence type="ECO:0000256" key="4">
    <source>
        <dbReference type="ARBA" id="ARBA00022776"/>
    </source>
</evidence>
<dbReference type="AlphaFoldDB" id="A0A0A9W685"/>
<keyword evidence="3" id="KW-0132">Cell division</keyword>
<accession>A0A0A9W685</accession>
<dbReference type="InterPro" id="IPR014001">
    <property type="entry name" value="Helicase_ATP-bd"/>
</dbReference>
<name>A0A0A9W685_LYGHE</name>
<evidence type="ECO:0000256" key="1">
    <source>
        <dbReference type="ARBA" id="ARBA00011467"/>
    </source>
</evidence>
<dbReference type="PROSITE" id="PS51194">
    <property type="entry name" value="HELICASE_CTER"/>
    <property type="match status" value="1"/>
</dbReference>
<keyword evidence="4" id="KW-0498">Mitosis</keyword>
<dbReference type="CDD" id="cd18004">
    <property type="entry name" value="DEXHc_RAD54"/>
    <property type="match status" value="1"/>
</dbReference>
<evidence type="ECO:0000259" key="11">
    <source>
        <dbReference type="PROSITE" id="PS51192"/>
    </source>
</evidence>
<evidence type="ECO:0000256" key="6">
    <source>
        <dbReference type="ARBA" id="ARBA00023254"/>
    </source>
</evidence>
<evidence type="ECO:0000256" key="10">
    <source>
        <dbReference type="SAM" id="MobiDB-lite"/>
    </source>
</evidence>
<dbReference type="GO" id="GO:0007131">
    <property type="term" value="P:reciprocal meiotic recombination"/>
    <property type="evidence" value="ECO:0007669"/>
    <property type="project" value="TreeGrafter"/>
</dbReference>
<evidence type="ECO:0000313" key="13">
    <source>
        <dbReference type="EMBL" id="JAG02916.1"/>
    </source>
</evidence>
<dbReference type="PANTHER" id="PTHR45629">
    <property type="entry name" value="SNF2/RAD54 FAMILY MEMBER"/>
    <property type="match status" value="1"/>
</dbReference>
<feature type="domain" description="Helicase C-terminal" evidence="12">
    <location>
        <begin position="555"/>
        <end position="713"/>
    </location>
</feature>
<evidence type="ECO:0000256" key="5">
    <source>
        <dbReference type="ARBA" id="ARBA00022801"/>
    </source>
</evidence>
<gene>
    <name evidence="13" type="primary">Rad54b</name>
    <name evidence="13" type="ORF">CM83_74097</name>
</gene>
<dbReference type="PROSITE" id="PS51192">
    <property type="entry name" value="HELICASE_ATP_BIND_1"/>
    <property type="match status" value="1"/>
</dbReference>
<evidence type="ECO:0000256" key="8">
    <source>
        <dbReference type="ARBA" id="ARBA00024776"/>
    </source>
</evidence>
<dbReference type="FunFam" id="3.40.50.10810:FF:000020">
    <property type="entry name" value="DNA repair and recombination protein RAD54B"/>
    <property type="match status" value="1"/>
</dbReference>
<organism evidence="13">
    <name type="scientific">Lygus hesperus</name>
    <name type="common">Western plant bug</name>
    <dbReference type="NCBI Taxonomy" id="30085"/>
    <lineage>
        <taxon>Eukaryota</taxon>
        <taxon>Metazoa</taxon>
        <taxon>Ecdysozoa</taxon>
        <taxon>Arthropoda</taxon>
        <taxon>Hexapoda</taxon>
        <taxon>Insecta</taxon>
        <taxon>Pterygota</taxon>
        <taxon>Neoptera</taxon>
        <taxon>Paraneoptera</taxon>
        <taxon>Hemiptera</taxon>
        <taxon>Heteroptera</taxon>
        <taxon>Panheteroptera</taxon>
        <taxon>Cimicomorpha</taxon>
        <taxon>Miridae</taxon>
        <taxon>Mirini</taxon>
        <taxon>Lygus</taxon>
    </lineage>
</organism>
<sequence>MRRSLAPSQRNKFNSPLTVFTALSSSPHSKQHSQNKSDPPPLDENRDCKNPRSFSVVYGKPSKKKHKVWDGDGILEVDGKSAVLRDTNGKIIGQTGNLKKCDLEDGTILFVGSKEVEISSEIVQNPIGTTTDVSVGCVKRKSSCIDSPAASPVKKDRKVLGNVHPVAVGRSTIVQSKVKTAYEPLSMPVPNDSHQWQCNTDNLALSPVIVEGFLCKVLRTHQREGVTFLYNCVSGMRDVQHKGAILADEMGLGKTLQCITLVWTLLKQGPYGNVPLAKKVLIVVPSSLVQNWKNEFTRWIGSHKIQPFVVDKNNRPKDFNKSRSPVLIISYEMFVKSHEDVKENKFDLMICDEGHRLKNSSIRATCLLNEVSCSSRVLLTGTPIQNDLQEFYALVNFVNPGILGSPAQFGRNFEKPILESKEPHCSSETLDNGKLKSDELNRLTSDFILRRTQELIGKYLPQKTEYVVLCAASELQKKLYSTAVKYWTERMDELGDREMPRHLSVITALKKICNHPFLLNSPADDDLESLAKILGDETRAQFVIQDSGKLMVVESIMKSLLGTKERLILVSNFTQTLDILAKVCSRNECNYLRFDGSTPVSQRNSIVSQFNNLKSPVQVLLLSSKAGGVGLNLIGGSRLILYDSDWNPATDLQAMARIWREGQTKNVHIYRLLTSGTIEEKIFQRQLKKTGLSENIVDSSDSNCVKLSKEELRDLFTYSPHDKCLTHDSLNCSCLGDGTIVEDLSYDSDANSRDGRDCQIELQPSKVPTSLRMNQLLHWEHHGHPVSESVIREMLSEHALKFVNFVFRNKTS</sequence>
<evidence type="ECO:0000256" key="9">
    <source>
        <dbReference type="ARBA" id="ARBA00029956"/>
    </source>
</evidence>
<dbReference type="InterPro" id="IPR049730">
    <property type="entry name" value="SNF2/RAD54-like_C"/>
</dbReference>
<comment type="function">
    <text evidence="8">Involved in mitotic DNA repair and meiotic recombination. Functions in the recombinational DNA repair pathway. Essential for interhomolog gene conversion (GC), but may have a less important role in intersister GC than spn-A/Rad51. In the presence of DNA, spn-A/Rad51 enhances the ATPase activity of okr/Rad54.</text>
</comment>
<dbReference type="GO" id="GO:0000724">
    <property type="term" value="P:double-strand break repair via homologous recombination"/>
    <property type="evidence" value="ECO:0007669"/>
    <property type="project" value="TreeGrafter"/>
</dbReference>
<dbReference type="GO" id="GO:0005524">
    <property type="term" value="F:ATP binding"/>
    <property type="evidence" value="ECO:0007669"/>
    <property type="project" value="InterPro"/>
</dbReference>
<dbReference type="SUPFAM" id="SSF52540">
    <property type="entry name" value="P-loop containing nucleoside triphosphate hydrolases"/>
    <property type="match status" value="2"/>
</dbReference>
<evidence type="ECO:0000256" key="2">
    <source>
        <dbReference type="ARBA" id="ARBA00015341"/>
    </source>
</evidence>
<keyword evidence="7" id="KW-0131">Cell cycle</keyword>
<dbReference type="Pfam" id="PF00176">
    <property type="entry name" value="SNF2-rel_dom"/>
    <property type="match status" value="1"/>
</dbReference>
<dbReference type="InterPro" id="IPR001650">
    <property type="entry name" value="Helicase_C-like"/>
</dbReference>
<dbReference type="GO" id="GO:0016787">
    <property type="term" value="F:hydrolase activity"/>
    <property type="evidence" value="ECO:0007669"/>
    <property type="project" value="UniProtKB-KW"/>
</dbReference>
<dbReference type="CDD" id="cd18793">
    <property type="entry name" value="SF2_C_SNF"/>
    <property type="match status" value="1"/>
</dbReference>
<evidence type="ECO:0000256" key="7">
    <source>
        <dbReference type="ARBA" id="ARBA00023306"/>
    </source>
</evidence>
<dbReference type="SMART" id="SM00490">
    <property type="entry name" value="HELICc"/>
    <property type="match status" value="1"/>
</dbReference>
<dbReference type="Gene3D" id="1.20.120.850">
    <property type="entry name" value="SWI2/SNF2 ATPases, N-terminal domain"/>
    <property type="match status" value="1"/>
</dbReference>
<feature type="compositionally biased region" description="Polar residues" evidence="10">
    <location>
        <begin position="1"/>
        <end position="37"/>
    </location>
</feature>
<evidence type="ECO:0000259" key="12">
    <source>
        <dbReference type="PROSITE" id="PS51194"/>
    </source>
</evidence>
<dbReference type="GO" id="GO:0015616">
    <property type="term" value="F:DNA translocase activity"/>
    <property type="evidence" value="ECO:0007669"/>
    <property type="project" value="TreeGrafter"/>
</dbReference>
<keyword evidence="6" id="KW-0469">Meiosis</keyword>
<dbReference type="InterPro" id="IPR050496">
    <property type="entry name" value="SNF2_RAD54_helicase_repair"/>
</dbReference>
<dbReference type="InterPro" id="IPR000330">
    <property type="entry name" value="SNF2_N"/>
</dbReference>
<feature type="region of interest" description="Disordered" evidence="10">
    <location>
        <begin position="1"/>
        <end position="56"/>
    </location>
</feature>
<dbReference type="SMART" id="SM00487">
    <property type="entry name" value="DEXDc"/>
    <property type="match status" value="1"/>
</dbReference>
<dbReference type="EMBL" id="GBHO01040688">
    <property type="protein sequence ID" value="JAG02916.1"/>
    <property type="molecule type" value="Transcribed_RNA"/>
</dbReference>
<dbReference type="InterPro" id="IPR027417">
    <property type="entry name" value="P-loop_NTPase"/>
</dbReference>
<reference evidence="13" key="1">
    <citation type="journal article" date="2014" name="PLoS ONE">
        <title>Transcriptome-Based Identification of ABC Transporters in the Western Tarnished Plant Bug Lygus hesperus.</title>
        <authorList>
            <person name="Hull J.J."/>
            <person name="Chaney K."/>
            <person name="Geib S.M."/>
            <person name="Fabrick J.A."/>
            <person name="Brent C.S."/>
            <person name="Walsh D."/>
            <person name="Lavine L.C."/>
        </authorList>
    </citation>
    <scope>NUCLEOTIDE SEQUENCE</scope>
</reference>
<dbReference type="GO" id="GO:0005634">
    <property type="term" value="C:nucleus"/>
    <property type="evidence" value="ECO:0007669"/>
    <property type="project" value="TreeGrafter"/>
</dbReference>
<proteinExistence type="predicted"/>
<dbReference type="InterPro" id="IPR038718">
    <property type="entry name" value="SNF2-like_sf"/>
</dbReference>
<keyword evidence="5" id="KW-0378">Hydrolase</keyword>
<dbReference type="PANTHER" id="PTHR45629:SF7">
    <property type="entry name" value="DNA EXCISION REPAIR PROTEIN ERCC-6-RELATED"/>
    <property type="match status" value="1"/>
</dbReference>
<feature type="domain" description="Helicase ATP-binding" evidence="11">
    <location>
        <begin position="235"/>
        <end position="401"/>
    </location>
</feature>